<sequence>MMNYYSPLTYVVPPDEEGFYLKTILQNRMGLSRKLLSRLKLTEQGITVNGKREYISIKVNGGDVIEIRMQEEESEDILPQDLPLEILYEDEHLLIVNKESGMIVHPTHGHYLNTVANAAVHHWKERGENVRFRPVHRLDQETSGVLAIAKNPYVHQQISEQMIAHSITKEYLAIVHGTVAEDRGTIDAPIDRDPEQPHVRIVTPSGYRAVTHYETVRRYDGITLVRLMLETGRTHQIRVHMKHLGHPLLGDKMYGPEADAPARKSEGSPSGEARDAAEGCAAGEGVYGAPEADSAAGEPARPPAADFAAGEAPGADVSGGMPGAPSAAPSPAADDAAGPALARQALHAYRLGFVHPGTRERVEFTAPLPADMQAVLDACE</sequence>
<organism evidence="7 8">
    <name type="scientific">Paenibacillus chitinolyticus</name>
    <dbReference type="NCBI Taxonomy" id="79263"/>
    <lineage>
        <taxon>Bacteria</taxon>
        <taxon>Bacillati</taxon>
        <taxon>Bacillota</taxon>
        <taxon>Bacilli</taxon>
        <taxon>Bacillales</taxon>
        <taxon>Paenibacillaceae</taxon>
        <taxon>Paenibacillus</taxon>
    </lineage>
</organism>
<feature type="region of interest" description="Disordered" evidence="5">
    <location>
        <begin position="250"/>
        <end position="339"/>
    </location>
</feature>
<dbReference type="EC" id="5.4.99.-" evidence="4"/>
<evidence type="ECO:0000256" key="4">
    <source>
        <dbReference type="RuleBase" id="RU362028"/>
    </source>
</evidence>
<dbReference type="InterPro" id="IPR006145">
    <property type="entry name" value="PsdUridine_synth_RsuA/RluA"/>
</dbReference>
<comment type="similarity">
    <text evidence="2 4">Belongs to the pseudouridine synthase RluA family.</text>
</comment>
<feature type="compositionally biased region" description="Low complexity" evidence="5">
    <location>
        <begin position="303"/>
        <end position="316"/>
    </location>
</feature>
<evidence type="ECO:0000313" key="8">
    <source>
        <dbReference type="Proteomes" id="UP001527202"/>
    </source>
</evidence>
<dbReference type="PROSITE" id="PS50889">
    <property type="entry name" value="S4"/>
    <property type="match status" value="1"/>
</dbReference>
<dbReference type="GeneID" id="95374576"/>
<dbReference type="Gene3D" id="3.30.2350.10">
    <property type="entry name" value="Pseudouridine synthase"/>
    <property type="match status" value="2"/>
</dbReference>
<feature type="domain" description="Pseudouridine synthase RsuA/RluA-like" evidence="6">
    <location>
        <begin position="92"/>
        <end position="243"/>
    </location>
</feature>
<accession>A0ABT4FAZ1</accession>
<reference evidence="7 8" key="1">
    <citation type="submission" date="2022-05" db="EMBL/GenBank/DDBJ databases">
        <title>Genome Sequencing of Bee-Associated Microbes.</title>
        <authorList>
            <person name="Dunlap C."/>
        </authorList>
    </citation>
    <scope>NUCLEOTIDE SEQUENCE [LARGE SCALE GENOMIC DNA]</scope>
    <source>
        <strain evidence="7 8">NRRL B-23120</strain>
    </source>
</reference>
<dbReference type="CDD" id="cd02869">
    <property type="entry name" value="PseudoU_synth_RluA_like"/>
    <property type="match status" value="1"/>
</dbReference>
<gene>
    <name evidence="7" type="ORF">M5X16_07815</name>
</gene>
<dbReference type="InterPro" id="IPR006225">
    <property type="entry name" value="PsdUridine_synth_RluC/D"/>
</dbReference>
<dbReference type="NCBIfam" id="TIGR00005">
    <property type="entry name" value="rluA_subfam"/>
    <property type="match status" value="1"/>
</dbReference>
<dbReference type="SUPFAM" id="SSF55120">
    <property type="entry name" value="Pseudouridine synthase"/>
    <property type="match status" value="1"/>
</dbReference>
<comment type="catalytic activity">
    <reaction evidence="1 4">
        <text>a uridine in RNA = a pseudouridine in RNA</text>
        <dbReference type="Rhea" id="RHEA:48348"/>
        <dbReference type="Rhea" id="RHEA-COMP:12068"/>
        <dbReference type="Rhea" id="RHEA-COMP:12069"/>
        <dbReference type="ChEBI" id="CHEBI:65314"/>
        <dbReference type="ChEBI" id="CHEBI:65315"/>
    </reaction>
</comment>
<comment type="function">
    <text evidence="4">Responsible for synthesis of pseudouridine from uracil.</text>
</comment>
<keyword evidence="4" id="KW-0413">Isomerase</keyword>
<evidence type="ECO:0000256" key="1">
    <source>
        <dbReference type="ARBA" id="ARBA00000073"/>
    </source>
</evidence>
<keyword evidence="8" id="KW-1185">Reference proteome</keyword>
<evidence type="ECO:0000259" key="6">
    <source>
        <dbReference type="Pfam" id="PF00849"/>
    </source>
</evidence>
<name>A0ABT4FAZ1_9BACL</name>
<comment type="caution">
    <text evidence="7">The sequence shown here is derived from an EMBL/GenBank/DDBJ whole genome shotgun (WGS) entry which is preliminary data.</text>
</comment>
<proteinExistence type="inferred from homology"/>
<dbReference type="EMBL" id="JAMDMJ010000008">
    <property type="protein sequence ID" value="MCY9595675.1"/>
    <property type="molecule type" value="Genomic_DNA"/>
</dbReference>
<evidence type="ECO:0000256" key="3">
    <source>
        <dbReference type="PROSITE-ProRule" id="PRU00182"/>
    </source>
</evidence>
<keyword evidence="3" id="KW-0694">RNA-binding</keyword>
<feature type="compositionally biased region" description="Low complexity" evidence="5">
    <location>
        <begin position="323"/>
        <end position="339"/>
    </location>
</feature>
<dbReference type="Proteomes" id="UP001527202">
    <property type="component" value="Unassembled WGS sequence"/>
</dbReference>
<evidence type="ECO:0000313" key="7">
    <source>
        <dbReference type="EMBL" id="MCY9595675.1"/>
    </source>
</evidence>
<dbReference type="InterPro" id="IPR020103">
    <property type="entry name" value="PsdUridine_synth_cat_dom_sf"/>
</dbReference>
<dbReference type="RefSeq" id="WP_042229404.1">
    <property type="nucleotide sequence ID" value="NZ_CP026520.1"/>
</dbReference>
<evidence type="ECO:0000256" key="2">
    <source>
        <dbReference type="ARBA" id="ARBA00010876"/>
    </source>
</evidence>
<dbReference type="InterPro" id="IPR050188">
    <property type="entry name" value="RluA_PseudoU_synthase"/>
</dbReference>
<dbReference type="Pfam" id="PF00849">
    <property type="entry name" value="PseudoU_synth_2"/>
    <property type="match status" value="1"/>
</dbReference>
<protein>
    <recommendedName>
        <fullName evidence="4">Pseudouridine synthase</fullName>
        <ecNumber evidence="4">5.4.99.-</ecNumber>
    </recommendedName>
</protein>
<dbReference type="PANTHER" id="PTHR21600:SF44">
    <property type="entry name" value="RIBOSOMAL LARGE SUBUNIT PSEUDOURIDINE SYNTHASE D"/>
    <property type="match status" value="1"/>
</dbReference>
<dbReference type="PANTHER" id="PTHR21600">
    <property type="entry name" value="MITOCHONDRIAL RNA PSEUDOURIDINE SYNTHASE"/>
    <property type="match status" value="1"/>
</dbReference>
<feature type="compositionally biased region" description="Basic and acidic residues" evidence="5">
    <location>
        <begin position="260"/>
        <end position="277"/>
    </location>
</feature>
<dbReference type="CDD" id="cd00165">
    <property type="entry name" value="S4"/>
    <property type="match status" value="1"/>
</dbReference>
<evidence type="ECO:0000256" key="5">
    <source>
        <dbReference type="SAM" id="MobiDB-lite"/>
    </source>
</evidence>